<dbReference type="InterPro" id="IPR015500">
    <property type="entry name" value="Peptidase_S8_subtilisin-rel"/>
</dbReference>
<evidence type="ECO:0000256" key="2">
    <source>
        <dbReference type="ARBA" id="ARBA00022670"/>
    </source>
</evidence>
<gene>
    <name evidence="8" type="ORF">HRUBRA_00643</name>
</gene>
<evidence type="ECO:0000256" key="5">
    <source>
        <dbReference type="PROSITE-ProRule" id="PRU01240"/>
    </source>
</evidence>
<dbReference type="OrthoDB" id="9795680at2"/>
<dbReference type="GO" id="GO:0006508">
    <property type="term" value="P:proteolysis"/>
    <property type="evidence" value="ECO:0007669"/>
    <property type="project" value="UniProtKB-KW"/>
</dbReference>
<dbReference type="Pfam" id="PF00082">
    <property type="entry name" value="Peptidase_S8"/>
    <property type="match status" value="1"/>
</dbReference>
<accession>A0A095VTS0</accession>
<feature type="active site" description="Charge relay system" evidence="5">
    <location>
        <position position="489"/>
    </location>
</feature>
<dbReference type="EMBL" id="AUVB01000018">
    <property type="protein sequence ID" value="KGE04765.1"/>
    <property type="molecule type" value="Genomic_DNA"/>
</dbReference>
<comment type="caution">
    <text evidence="8">The sequence shown here is derived from an EMBL/GenBank/DDBJ whole genome shotgun (WGS) entry which is preliminary data.</text>
</comment>
<dbReference type="PROSITE" id="PS51892">
    <property type="entry name" value="SUBTILASE"/>
    <property type="match status" value="1"/>
</dbReference>
<dbReference type="PATRIC" id="fig|1265313.6.peg.637"/>
<evidence type="ECO:0000259" key="7">
    <source>
        <dbReference type="Pfam" id="PF00082"/>
    </source>
</evidence>
<keyword evidence="2 5" id="KW-0645">Protease</keyword>
<dbReference type="SUPFAM" id="SSF52743">
    <property type="entry name" value="Subtilisin-like"/>
    <property type="match status" value="1"/>
</dbReference>
<feature type="domain" description="Peptidase S8/S53" evidence="7">
    <location>
        <begin position="242"/>
        <end position="542"/>
    </location>
</feature>
<evidence type="ECO:0000313" key="9">
    <source>
        <dbReference type="Proteomes" id="UP000029640"/>
    </source>
</evidence>
<dbReference type="STRING" id="1265313.HRUBRA_00643"/>
<proteinExistence type="inferred from homology"/>
<dbReference type="eggNOG" id="COG1404">
    <property type="taxonomic scope" value="Bacteria"/>
</dbReference>
<feature type="active site" description="Charge relay system" evidence="5">
    <location>
        <position position="251"/>
    </location>
</feature>
<dbReference type="PANTHER" id="PTHR43806">
    <property type="entry name" value="PEPTIDASE S8"/>
    <property type="match status" value="1"/>
</dbReference>
<evidence type="ECO:0000256" key="6">
    <source>
        <dbReference type="SAM" id="MobiDB-lite"/>
    </source>
</evidence>
<keyword evidence="4 5" id="KW-0720">Serine protease</keyword>
<reference evidence="8 9" key="1">
    <citation type="journal article" date="2014" name="Genome Announc.">
        <title>Genome Sequence of Gammaproteobacterial Pseudohaliea rubra Type Strain DSM 19751, Isolated from Coastal Seawater of the Mediterranean Sea.</title>
        <authorList>
            <person name="Spring S."/>
            <person name="Fiebig A."/>
            <person name="Riedel T."/>
            <person name="Goker M."/>
            <person name="Klenk H.P."/>
        </authorList>
    </citation>
    <scope>NUCLEOTIDE SEQUENCE [LARGE SCALE GENOMIC DNA]</scope>
    <source>
        <strain evidence="8 9">DSM 19751</strain>
    </source>
</reference>
<sequence>MGGNINGLLRSLGAPTLCFLAAVAHGQPASVMLQGEAAETLREQVLAVGGELTHFLPIIDAIGARLTPAQVDQLRGAAGVHRIIDDLDRKEPEAPPPACQLGAGLELDIDGHVVRWRLFNKGKDSAGLETVTLAWPETLGELDRASFAGRALTATLDGSRQGATLLAADALPLAGGAAATLQLEFSRPWPSGELHQRHLNLTATFADECAVELIPGYDDNDGDSYYSTVAGADLLHRHGITGAGVTVAVLDSGLWDDPRLTRDTQGEPRVLASYDAIAGEEVSIAFDESGHGSHMTSILAQSRPVTRAEATPGAWRGIAPDARLVVVKAFSREGQGDLLDIVRGVQWIVDHRETYGIRVINLSFAAKPRWPYWQDPINQALMRAWDAGIVAVAAAGNEGPDAMTVGSPGNLPYLLTVGAITDSWTVHDPDDDYLPDFSSRGPTPSAHIKPDLVAPGGHMAGLTRPGSTLTQEFPEYQLANGDFVMTGTSQAAALVSGLVALLLEVEPELTPDDVKCKFMSSANPAISADGRLSYSPFEQGAGAISIQRALTLGDTGCGNAGLNLKTDIAGEDHFEGPAVLAEDGSPTLPGLEQMVTPEPPEKGHSESRRWGIKAHIERPQHGMSEPGTPEDPQLPFDWHSLYLEEKARMEQLSRTPE</sequence>
<dbReference type="InterPro" id="IPR050131">
    <property type="entry name" value="Peptidase_S8_subtilisin-like"/>
</dbReference>
<evidence type="ECO:0000256" key="1">
    <source>
        <dbReference type="ARBA" id="ARBA00011073"/>
    </source>
</evidence>
<keyword evidence="3 5" id="KW-0378">Hydrolase</keyword>
<comment type="similarity">
    <text evidence="1 5">Belongs to the peptidase S8 family.</text>
</comment>
<evidence type="ECO:0000313" key="8">
    <source>
        <dbReference type="EMBL" id="KGE04765.1"/>
    </source>
</evidence>
<dbReference type="HOGENOM" id="CLU_409231_0_0_6"/>
<dbReference type="InterPro" id="IPR036852">
    <property type="entry name" value="Peptidase_S8/S53_dom_sf"/>
</dbReference>
<protein>
    <submittedName>
        <fullName evidence="8">Alkaline serine protease</fullName>
    </submittedName>
</protein>
<evidence type="ECO:0000256" key="4">
    <source>
        <dbReference type="ARBA" id="ARBA00022825"/>
    </source>
</evidence>
<dbReference type="AlphaFoldDB" id="A0A095VTS0"/>
<dbReference type="PROSITE" id="PS00136">
    <property type="entry name" value="SUBTILASE_ASP"/>
    <property type="match status" value="1"/>
</dbReference>
<dbReference type="GO" id="GO:0004252">
    <property type="term" value="F:serine-type endopeptidase activity"/>
    <property type="evidence" value="ECO:0007669"/>
    <property type="project" value="UniProtKB-UniRule"/>
</dbReference>
<dbReference type="InterPro" id="IPR023827">
    <property type="entry name" value="Peptidase_S8_Asp-AS"/>
</dbReference>
<dbReference type="CDD" id="cd07487">
    <property type="entry name" value="Peptidases_S8_1"/>
    <property type="match status" value="1"/>
</dbReference>
<dbReference type="Gene3D" id="3.40.50.200">
    <property type="entry name" value="Peptidase S8/S53 domain"/>
    <property type="match status" value="1"/>
</dbReference>
<dbReference type="PANTHER" id="PTHR43806:SF65">
    <property type="entry name" value="SERINE PROTEASE APRX"/>
    <property type="match status" value="1"/>
</dbReference>
<feature type="compositionally biased region" description="Basic and acidic residues" evidence="6">
    <location>
        <begin position="599"/>
        <end position="620"/>
    </location>
</feature>
<dbReference type="Proteomes" id="UP000029640">
    <property type="component" value="Unassembled WGS sequence"/>
</dbReference>
<dbReference type="PRINTS" id="PR00723">
    <property type="entry name" value="SUBTILISIN"/>
</dbReference>
<feature type="active site" description="Charge relay system" evidence="5">
    <location>
        <position position="291"/>
    </location>
</feature>
<dbReference type="InterPro" id="IPR000209">
    <property type="entry name" value="Peptidase_S8/S53_dom"/>
</dbReference>
<organism evidence="8 9">
    <name type="scientific">Pseudohaliea rubra DSM 19751</name>
    <dbReference type="NCBI Taxonomy" id="1265313"/>
    <lineage>
        <taxon>Bacteria</taxon>
        <taxon>Pseudomonadati</taxon>
        <taxon>Pseudomonadota</taxon>
        <taxon>Gammaproteobacteria</taxon>
        <taxon>Cellvibrionales</taxon>
        <taxon>Halieaceae</taxon>
        <taxon>Pseudohaliea</taxon>
    </lineage>
</organism>
<evidence type="ECO:0000256" key="3">
    <source>
        <dbReference type="ARBA" id="ARBA00022801"/>
    </source>
</evidence>
<keyword evidence="9" id="KW-1185">Reference proteome</keyword>
<name>A0A095VTS0_9GAMM</name>
<dbReference type="RefSeq" id="WP_052094452.1">
    <property type="nucleotide sequence ID" value="NZ_KN234755.1"/>
</dbReference>
<feature type="region of interest" description="Disordered" evidence="6">
    <location>
        <begin position="581"/>
        <end position="635"/>
    </location>
</feature>